<proteinExistence type="predicted"/>
<evidence type="ECO:0000313" key="6">
    <source>
        <dbReference type="EMBL" id="KAK9744459.1"/>
    </source>
</evidence>
<accession>A0AAW1MEE5</accession>
<evidence type="ECO:0000256" key="1">
    <source>
        <dbReference type="ARBA" id="ARBA00004370"/>
    </source>
</evidence>
<name>A0AAW1MEE5_POPJA</name>
<dbReference type="Proteomes" id="UP001458880">
    <property type="component" value="Unassembled WGS sequence"/>
</dbReference>
<comment type="subcellular location">
    <subcellularLocation>
        <location evidence="1">Membrane</location>
    </subcellularLocation>
</comment>
<dbReference type="Pfam" id="PF07064">
    <property type="entry name" value="RIC1"/>
    <property type="match status" value="1"/>
</dbReference>
<feature type="compositionally biased region" description="Acidic residues" evidence="4">
    <location>
        <begin position="1206"/>
        <end position="1218"/>
    </location>
</feature>
<dbReference type="EMBL" id="JASPKY010000057">
    <property type="protein sequence ID" value="KAK9744459.1"/>
    <property type="molecule type" value="Genomic_DNA"/>
</dbReference>
<protein>
    <recommendedName>
        <fullName evidence="3">Protein RIC1 homolog</fullName>
    </recommendedName>
</protein>
<feature type="compositionally biased region" description="Polar residues" evidence="4">
    <location>
        <begin position="1447"/>
        <end position="1466"/>
    </location>
</feature>
<dbReference type="InterPro" id="IPR009771">
    <property type="entry name" value="RIC1_C"/>
</dbReference>
<organism evidence="6 7">
    <name type="scientific">Popillia japonica</name>
    <name type="common">Japanese beetle</name>
    <dbReference type="NCBI Taxonomy" id="7064"/>
    <lineage>
        <taxon>Eukaryota</taxon>
        <taxon>Metazoa</taxon>
        <taxon>Ecdysozoa</taxon>
        <taxon>Arthropoda</taxon>
        <taxon>Hexapoda</taxon>
        <taxon>Insecta</taxon>
        <taxon>Pterygota</taxon>
        <taxon>Neoptera</taxon>
        <taxon>Endopterygota</taxon>
        <taxon>Coleoptera</taxon>
        <taxon>Polyphaga</taxon>
        <taxon>Scarabaeiformia</taxon>
        <taxon>Scarabaeidae</taxon>
        <taxon>Rutelinae</taxon>
        <taxon>Popillia</taxon>
    </lineage>
</organism>
<feature type="region of interest" description="Disordered" evidence="4">
    <location>
        <begin position="1197"/>
        <end position="1222"/>
    </location>
</feature>
<evidence type="ECO:0000256" key="4">
    <source>
        <dbReference type="SAM" id="MobiDB-lite"/>
    </source>
</evidence>
<feature type="domain" description="RIC1 C-terminal alpha solenoid region" evidence="5">
    <location>
        <begin position="798"/>
        <end position="962"/>
    </location>
</feature>
<feature type="compositionally biased region" description="Low complexity" evidence="4">
    <location>
        <begin position="1479"/>
        <end position="1507"/>
    </location>
</feature>
<keyword evidence="2" id="KW-0472">Membrane</keyword>
<comment type="caution">
    <text evidence="6">The sequence shown here is derived from an EMBL/GenBank/DDBJ whole genome shotgun (WGS) entry which is preliminary data.</text>
</comment>
<dbReference type="InterPro" id="IPR040096">
    <property type="entry name" value="Ric1"/>
</dbReference>
<dbReference type="PANTHER" id="PTHR22746:SF10">
    <property type="entry name" value="GUANINE NUCLEOTIDE EXCHANGE FACTOR SUBUNIT RIC1"/>
    <property type="match status" value="1"/>
</dbReference>
<dbReference type="SUPFAM" id="SSF101898">
    <property type="entry name" value="NHL repeat"/>
    <property type="match status" value="1"/>
</dbReference>
<evidence type="ECO:0000259" key="5">
    <source>
        <dbReference type="Pfam" id="PF07064"/>
    </source>
</evidence>
<keyword evidence="7" id="KW-1185">Reference proteome</keyword>
<evidence type="ECO:0000256" key="3">
    <source>
        <dbReference type="ARBA" id="ARBA00029879"/>
    </source>
</evidence>
<evidence type="ECO:0000313" key="7">
    <source>
        <dbReference type="Proteomes" id="UP001458880"/>
    </source>
</evidence>
<dbReference type="PANTHER" id="PTHR22746">
    <property type="entry name" value="RAB6A-GEF COMPLEX PARTNER PROTEIN 1"/>
    <property type="match status" value="1"/>
</dbReference>
<dbReference type="Pfam" id="PF25440">
    <property type="entry name" value="Beta-prop_RIC1_2nd"/>
    <property type="match status" value="1"/>
</dbReference>
<dbReference type="GO" id="GO:0034066">
    <property type="term" value="C:Ric1-Rgp1 guanyl-nucleotide exchange factor complex"/>
    <property type="evidence" value="ECO:0007669"/>
    <property type="project" value="InterPro"/>
</dbReference>
<dbReference type="GO" id="GO:0000139">
    <property type="term" value="C:Golgi membrane"/>
    <property type="evidence" value="ECO:0007669"/>
    <property type="project" value="TreeGrafter"/>
</dbReference>
<evidence type="ECO:0000256" key="2">
    <source>
        <dbReference type="ARBA" id="ARBA00023136"/>
    </source>
</evidence>
<dbReference type="GO" id="GO:0006886">
    <property type="term" value="P:intracellular protein transport"/>
    <property type="evidence" value="ECO:0007669"/>
    <property type="project" value="InterPro"/>
</dbReference>
<feature type="region of interest" description="Disordered" evidence="4">
    <location>
        <begin position="1447"/>
        <end position="1507"/>
    </location>
</feature>
<reference evidence="6 7" key="1">
    <citation type="journal article" date="2024" name="BMC Genomics">
        <title>De novo assembly and annotation of Popillia japonica's genome with initial clues to its potential as an invasive pest.</title>
        <authorList>
            <person name="Cucini C."/>
            <person name="Boschi S."/>
            <person name="Funari R."/>
            <person name="Cardaioli E."/>
            <person name="Iannotti N."/>
            <person name="Marturano G."/>
            <person name="Paoli F."/>
            <person name="Bruttini M."/>
            <person name="Carapelli A."/>
            <person name="Frati F."/>
            <person name="Nardi F."/>
        </authorList>
    </citation>
    <scope>NUCLEOTIDE SEQUENCE [LARGE SCALE GENOMIC DNA]</scope>
    <source>
        <strain evidence="6">DMR45628</strain>
    </source>
</reference>
<gene>
    <name evidence="6" type="ORF">QE152_g7706</name>
</gene>
<sequence length="1507" mass="168750">MYFPIGWPKVLKIPEWGQASIKQVTSNRDRILFAILTDDALSIWYCKPCVPIVFHRRSKESLEKIGSNVLMEWKPDSSMIVIARTEGHLLFYNVDVSEQKGLYIQVDSPHSNLRRDSAELFIKEMIPPLGLSLGEEVLVWDGKITSIVCITMSEIMVATSRGHVLRYRWDGTQHRDYNLDLRRIPFCINQQVSKAVPIVEENTYIVDIEYSPLIGGFAIVLNDGRAAFLTASSLKFDPNQVQGIWAQGIEDATCATVNHKYRLITFGRANSECIVYQVDETTGGLVVSHHCVLSSKDYPGCPGAVTSIKWTPDGCALVACWNLGGIGLWSTFGALLTCSLGWDYGLNVDLMKFNPLHIISMEWATDGYQLWMVRKEFNKSENNNKSDLNCHAPEVNGNESFGTSLIRLDFVKSALTINPCMSQQSNLYLQGEDKLYVNSADTLIKIFSDRSSKDEGVFSESFFSLSSSTLAEGRQWLIIPVPSTYSATNWPIRYSAIDNSGHHLAITGRTGVAHYSLVTRKWKLFGNESQEKDFIVSGGLLWWRDYLVMGCYSIPDNGDEIRFYPKDCKLDNKFAKILRVSAPVLLINSLQDQLITFGSDAQVAIWNMHEVDAVGNVEITKTQIVDISSMCIHPACIVSVTLTSLKTENIRGQNMNSESIVFNISGRLLMVQRESTNGDRYTCSMPTVLAGYVENVWVPGRRKADKVHLTEALWLFCGSYGMRVWLPIYPRDGDKTHSFMSKRIMLPFHLKIYPLAILFEDAIILGAENDTVLYTTDSNSPFSLPFSILQRTSQVYLHQILRQLIRRNLGYHAWEIARSCTSLPYFPHSLELLLHEVLEEEATSKEPIPDAQLPSVIEFIMEFPVYLQTVVQCARKTEIALWPYLFSVAGKPKDLFQECMEKKQLDTAASYLIILQNLETSSVSRQYATLLLDTALEQSKWELAKDLVRFLRAIDPNDVESPRTSFVLTNKLGMTQPTPPVSPNAEDISLVLGNVQRVRSYSTTMTPKLPESKLSTSAPVVESPIVGRKKSVPLTNVNTQKSDNRESSNNTAEEFFIDVILQRHARRLLSSHRLTDLGFFAAHLDFHLVTWLGKERDRVARVDDFVTALKQLHEDFRWPYPILLEIPNKATFSEILVTSPPLSPVTSIEDKIKEMHLETATNHNRTASRVGDSGYTSFPGLPLSGLFTPHNTLEFSSQMGGTDLSGETDIEQSEENSQDDVFISKRPYDKKINLYEEKLPSVTKRKVSSNVGGTFGMLETQISANMADDSIMSVNSSVWGEDKDDLASAQYASENWEVPSSQLLEQLSTTGSKGSPRLEIQLRYLLQLFMEASCLEWSLLISVLLRDAMAVLRTVNAAKSADQTIESVSRLKQGLQILYYWTNTECLGYKTFMLAIQNQISVLSTILATKIQNQQILEHQQAVSASLSKVSVNSAVSRIRKVSSNIDTTSQCGSNKDRLSSVSSSHATKERLSEVSSASTTNTIKEATETSTTDTSATSEGSGCVIS</sequence>
<dbReference type="GO" id="GO:0005829">
    <property type="term" value="C:cytosol"/>
    <property type="evidence" value="ECO:0007669"/>
    <property type="project" value="TreeGrafter"/>
</dbReference>
<dbReference type="GO" id="GO:0042147">
    <property type="term" value="P:retrograde transport, endosome to Golgi"/>
    <property type="evidence" value="ECO:0007669"/>
    <property type="project" value="TreeGrafter"/>
</dbReference>